<name>A0A0V1EKH7_TRIPS</name>
<dbReference type="AlphaFoldDB" id="A0A0V1EKH7"/>
<dbReference type="EMBL" id="JYDR01000027">
    <property type="protein sequence ID" value="KRY74218.1"/>
    <property type="molecule type" value="Genomic_DNA"/>
</dbReference>
<sequence length="41" mass="4394">MGTMVEAIKQRSRSKRKKIGQAPIQGKTGPPAGRSEAVNQT</sequence>
<feature type="compositionally biased region" description="Basic residues" evidence="1">
    <location>
        <begin position="10"/>
        <end position="19"/>
    </location>
</feature>
<comment type="caution">
    <text evidence="2">The sequence shown here is derived from an EMBL/GenBank/DDBJ whole genome shotgun (WGS) entry which is preliminary data.</text>
</comment>
<dbReference type="Proteomes" id="UP000054632">
    <property type="component" value="Unassembled WGS sequence"/>
</dbReference>
<evidence type="ECO:0000313" key="3">
    <source>
        <dbReference type="Proteomes" id="UP000054632"/>
    </source>
</evidence>
<reference evidence="2 3" key="1">
    <citation type="submission" date="2015-01" db="EMBL/GenBank/DDBJ databases">
        <title>Evolution of Trichinella species and genotypes.</title>
        <authorList>
            <person name="Korhonen P.K."/>
            <person name="Edoardo P."/>
            <person name="Giuseppe L.R."/>
            <person name="Gasser R.B."/>
        </authorList>
    </citation>
    <scope>NUCLEOTIDE SEQUENCE [LARGE SCALE GENOMIC DNA]</scope>
    <source>
        <strain evidence="2">ISS13</strain>
    </source>
</reference>
<accession>A0A0V1EKH7</accession>
<proteinExistence type="predicted"/>
<gene>
    <name evidence="2" type="ORF">T4A_8982</name>
</gene>
<evidence type="ECO:0000313" key="2">
    <source>
        <dbReference type="EMBL" id="KRY74218.1"/>
    </source>
</evidence>
<feature type="region of interest" description="Disordered" evidence="1">
    <location>
        <begin position="1"/>
        <end position="41"/>
    </location>
</feature>
<protein>
    <submittedName>
        <fullName evidence="2">Uncharacterized protein</fullName>
    </submittedName>
</protein>
<evidence type="ECO:0000256" key="1">
    <source>
        <dbReference type="SAM" id="MobiDB-lite"/>
    </source>
</evidence>
<organism evidence="2 3">
    <name type="scientific">Trichinella pseudospiralis</name>
    <name type="common">Parasitic roundworm</name>
    <dbReference type="NCBI Taxonomy" id="6337"/>
    <lineage>
        <taxon>Eukaryota</taxon>
        <taxon>Metazoa</taxon>
        <taxon>Ecdysozoa</taxon>
        <taxon>Nematoda</taxon>
        <taxon>Enoplea</taxon>
        <taxon>Dorylaimia</taxon>
        <taxon>Trichinellida</taxon>
        <taxon>Trichinellidae</taxon>
        <taxon>Trichinella</taxon>
    </lineage>
</organism>